<keyword evidence="7" id="KW-0175">Coiled coil</keyword>
<organism evidence="12 13">
    <name type="scientific">Amphilophus citrinellus</name>
    <name type="common">Midas cichlid</name>
    <name type="synonym">Cichlasoma citrinellum</name>
    <dbReference type="NCBI Taxonomy" id="61819"/>
    <lineage>
        <taxon>Eukaryota</taxon>
        <taxon>Metazoa</taxon>
        <taxon>Chordata</taxon>
        <taxon>Craniata</taxon>
        <taxon>Vertebrata</taxon>
        <taxon>Euteleostomi</taxon>
        <taxon>Actinopterygii</taxon>
        <taxon>Neopterygii</taxon>
        <taxon>Teleostei</taxon>
        <taxon>Neoteleostei</taxon>
        <taxon>Acanthomorphata</taxon>
        <taxon>Ovalentaria</taxon>
        <taxon>Cichlomorphae</taxon>
        <taxon>Cichliformes</taxon>
        <taxon>Cichlidae</taxon>
        <taxon>New World cichlids</taxon>
        <taxon>Cichlasomatinae</taxon>
        <taxon>Heroini</taxon>
        <taxon>Amphilophus</taxon>
    </lineage>
</organism>
<dbReference type="PRINTS" id="PR01407">
    <property type="entry name" value="BUTYPHLNCDUF"/>
</dbReference>
<evidence type="ECO:0000259" key="9">
    <source>
        <dbReference type="PROSITE" id="PS50089"/>
    </source>
</evidence>
<dbReference type="InterPro" id="IPR058030">
    <property type="entry name" value="TRIM8/14/16/25/29/45/65_CC"/>
</dbReference>
<dbReference type="InterPro" id="IPR001870">
    <property type="entry name" value="B30.2/SPRY"/>
</dbReference>
<dbReference type="Pfam" id="PF13445">
    <property type="entry name" value="zf-RING_UBOX"/>
    <property type="match status" value="1"/>
</dbReference>
<dbReference type="PROSITE" id="PS00518">
    <property type="entry name" value="ZF_RING_1"/>
    <property type="match status" value="1"/>
</dbReference>
<dbReference type="GO" id="GO:0008270">
    <property type="term" value="F:zinc ion binding"/>
    <property type="evidence" value="ECO:0007669"/>
    <property type="project" value="UniProtKB-KW"/>
</dbReference>
<dbReference type="PROSITE" id="PS50119">
    <property type="entry name" value="ZF_BBOX"/>
    <property type="match status" value="1"/>
</dbReference>
<sequence>GSESSPGVDMSAASCLLSEDQFLCSICLDVFMNPVSTPCGHNFCKKCITQHWDTSPLCRCPICKRQYKTRPELHVNTFISEMAQQSAKPGEVPCDVCSATKLKALKSCLVCLASYCATHLEPHQTVSGLKRHQLIDPVMNLERRICLMHNKPLEMFCKTNQSCVCVICSLSNHKTHDVVPLKEEYEVKMAGLVKKEAELQAMIVKRLDKIREIKDAVQLSKDEADRELEGGVQFFADLMESVERGLKEFMEEITEKQRRAEKQAEDLIKELEQEIFELTKRSSEVEELSRSEDHLHVIQNFSSPHIQSLTAPPSSRDWPNVIVTLPTYRGTVFRAVVQLDKNLNKQMSTFFKAQHKKVQRYAVDVTFDPSTAKPGLTLSEDGKQVHGCDQETHDSEDRKDNQISSFVLGAQSFSSGKFYYEVDVKEKIEWDLGVAGESVSGERSVTAIPQNKLWTISLRVDEDYRANNDPSVSLILKWLPDKVGVFVDYEERLISFYEVDESAPIYSFTGCRFTGKLRPFFSPGADLGGKNSTPLTITPVSLTEQDSMAGTI</sequence>
<dbReference type="InterPro" id="IPR051051">
    <property type="entry name" value="E3_ubiq-ligase_TRIM/RNF"/>
</dbReference>
<name>A0A3Q0SGH4_AMPCI</name>
<dbReference type="Pfam" id="PF13765">
    <property type="entry name" value="PRY"/>
    <property type="match status" value="1"/>
</dbReference>
<evidence type="ECO:0000256" key="8">
    <source>
        <dbReference type="SAM" id="MobiDB-lite"/>
    </source>
</evidence>
<dbReference type="Ensembl" id="ENSACIT00000019984.1">
    <property type="protein sequence ID" value="ENSACIP00000019465.1"/>
    <property type="gene ID" value="ENSACIG00000015131.1"/>
</dbReference>
<evidence type="ECO:0000256" key="7">
    <source>
        <dbReference type="SAM" id="Coils"/>
    </source>
</evidence>
<dbReference type="InterPro" id="IPR013320">
    <property type="entry name" value="ConA-like_dom_sf"/>
</dbReference>
<keyword evidence="3 6" id="KW-0863">Zinc-finger</keyword>
<dbReference type="InterPro" id="IPR027370">
    <property type="entry name" value="Znf-RING_euk"/>
</dbReference>
<keyword evidence="2" id="KW-0479">Metal-binding</keyword>
<dbReference type="Gene3D" id="3.30.40.10">
    <property type="entry name" value="Zinc/RING finger domain, C3HC4 (zinc finger)"/>
    <property type="match status" value="1"/>
</dbReference>
<dbReference type="Gene3D" id="3.30.160.60">
    <property type="entry name" value="Classic Zinc Finger"/>
    <property type="match status" value="1"/>
</dbReference>
<dbReference type="OMA" id="FWTLCLC"/>
<dbReference type="SMART" id="SM00184">
    <property type="entry name" value="RING"/>
    <property type="match status" value="1"/>
</dbReference>
<dbReference type="SMART" id="SM00336">
    <property type="entry name" value="BBOX"/>
    <property type="match status" value="1"/>
</dbReference>
<proteinExistence type="predicted"/>
<dbReference type="Gene3D" id="2.60.120.920">
    <property type="match status" value="1"/>
</dbReference>
<dbReference type="AlphaFoldDB" id="A0A3Q0SGH4"/>
<dbReference type="GeneTree" id="ENSGT01040000240400"/>
<reference evidence="12" key="1">
    <citation type="submission" date="2025-08" db="UniProtKB">
        <authorList>
            <consortium name="Ensembl"/>
        </authorList>
    </citation>
    <scope>IDENTIFICATION</scope>
</reference>
<feature type="domain" description="RING-type" evidence="9">
    <location>
        <begin position="24"/>
        <end position="64"/>
    </location>
</feature>
<dbReference type="InterPro" id="IPR006574">
    <property type="entry name" value="PRY"/>
</dbReference>
<evidence type="ECO:0000313" key="13">
    <source>
        <dbReference type="Proteomes" id="UP000261340"/>
    </source>
</evidence>
<evidence type="ECO:0000256" key="1">
    <source>
        <dbReference type="ARBA" id="ARBA00022588"/>
    </source>
</evidence>
<feature type="region of interest" description="Disordered" evidence="8">
    <location>
        <begin position="376"/>
        <end position="399"/>
    </location>
</feature>
<dbReference type="PANTHER" id="PTHR25465:SF32">
    <property type="entry name" value="BLOODTHIRSTY-RELATED GENE FAMILY, MEMBER 16 ISOFORM X1-RELATED"/>
    <property type="match status" value="1"/>
</dbReference>
<dbReference type="Pfam" id="PF25600">
    <property type="entry name" value="TRIM_CC"/>
    <property type="match status" value="1"/>
</dbReference>
<evidence type="ECO:0000256" key="4">
    <source>
        <dbReference type="ARBA" id="ARBA00022833"/>
    </source>
</evidence>
<feature type="coiled-coil region" evidence="7">
    <location>
        <begin position="239"/>
        <end position="288"/>
    </location>
</feature>
<evidence type="ECO:0000259" key="10">
    <source>
        <dbReference type="PROSITE" id="PS50119"/>
    </source>
</evidence>
<feature type="compositionally biased region" description="Basic and acidic residues" evidence="8">
    <location>
        <begin position="380"/>
        <end position="399"/>
    </location>
</feature>
<evidence type="ECO:0000256" key="5">
    <source>
        <dbReference type="ARBA" id="ARBA00022859"/>
    </source>
</evidence>
<keyword evidence="13" id="KW-1185">Reference proteome</keyword>
<dbReference type="FunFam" id="2.60.120.920:FF:000004">
    <property type="entry name" value="Butyrophilin subfamily 1 member A1"/>
    <property type="match status" value="1"/>
</dbReference>
<keyword evidence="1" id="KW-0399">Innate immunity</keyword>
<dbReference type="PANTHER" id="PTHR25465">
    <property type="entry name" value="B-BOX DOMAIN CONTAINING"/>
    <property type="match status" value="1"/>
</dbReference>
<dbReference type="InterPro" id="IPR017907">
    <property type="entry name" value="Znf_RING_CS"/>
</dbReference>
<keyword evidence="5" id="KW-0391">Immunity</keyword>
<dbReference type="InterPro" id="IPR003877">
    <property type="entry name" value="SPRY_dom"/>
</dbReference>
<dbReference type="PROSITE" id="PS50089">
    <property type="entry name" value="ZF_RING_2"/>
    <property type="match status" value="1"/>
</dbReference>
<feature type="domain" description="B box-type" evidence="10">
    <location>
        <begin position="141"/>
        <end position="181"/>
    </location>
</feature>
<dbReference type="SMART" id="SM00589">
    <property type="entry name" value="PRY"/>
    <property type="match status" value="1"/>
</dbReference>
<dbReference type="CDD" id="cd13733">
    <property type="entry name" value="SPRY_PRY_C-I_1"/>
    <property type="match status" value="1"/>
</dbReference>
<dbReference type="Gene3D" id="4.10.830.40">
    <property type="match status" value="1"/>
</dbReference>
<dbReference type="InterPro" id="IPR003879">
    <property type="entry name" value="Butyrophylin_SPRY"/>
</dbReference>
<dbReference type="PROSITE" id="PS50188">
    <property type="entry name" value="B302_SPRY"/>
    <property type="match status" value="1"/>
</dbReference>
<dbReference type="InterPro" id="IPR001841">
    <property type="entry name" value="Znf_RING"/>
</dbReference>
<protein>
    <submittedName>
        <fullName evidence="12">Uncharacterized protein</fullName>
    </submittedName>
</protein>
<reference evidence="12" key="2">
    <citation type="submission" date="2025-09" db="UniProtKB">
        <authorList>
            <consortium name="Ensembl"/>
        </authorList>
    </citation>
    <scope>IDENTIFICATION</scope>
</reference>
<evidence type="ECO:0000256" key="2">
    <source>
        <dbReference type="ARBA" id="ARBA00022723"/>
    </source>
</evidence>
<keyword evidence="4" id="KW-0862">Zinc</keyword>
<dbReference type="InterPro" id="IPR013083">
    <property type="entry name" value="Znf_RING/FYVE/PHD"/>
</dbReference>
<dbReference type="InterPro" id="IPR043136">
    <property type="entry name" value="B30.2/SPRY_sf"/>
</dbReference>
<accession>A0A3Q0SGH4</accession>
<dbReference type="SMART" id="SM00449">
    <property type="entry name" value="SPRY"/>
    <property type="match status" value="1"/>
</dbReference>
<dbReference type="GO" id="GO:0045087">
    <property type="term" value="P:innate immune response"/>
    <property type="evidence" value="ECO:0007669"/>
    <property type="project" value="UniProtKB-KW"/>
</dbReference>
<dbReference type="InterPro" id="IPR000315">
    <property type="entry name" value="Znf_B-box"/>
</dbReference>
<dbReference type="Proteomes" id="UP000261340">
    <property type="component" value="Unplaced"/>
</dbReference>
<evidence type="ECO:0000313" key="12">
    <source>
        <dbReference type="Ensembl" id="ENSACIP00000019465.1"/>
    </source>
</evidence>
<dbReference type="Pfam" id="PF00643">
    <property type="entry name" value="zf-B_box"/>
    <property type="match status" value="1"/>
</dbReference>
<dbReference type="Pfam" id="PF00622">
    <property type="entry name" value="SPRY"/>
    <property type="match status" value="1"/>
</dbReference>
<dbReference type="GO" id="GO:0005737">
    <property type="term" value="C:cytoplasm"/>
    <property type="evidence" value="ECO:0007669"/>
    <property type="project" value="UniProtKB-ARBA"/>
</dbReference>
<dbReference type="CDD" id="cd19769">
    <property type="entry name" value="Bbox2_TRIM16-like"/>
    <property type="match status" value="1"/>
</dbReference>
<evidence type="ECO:0000256" key="3">
    <source>
        <dbReference type="ARBA" id="ARBA00022771"/>
    </source>
</evidence>
<evidence type="ECO:0000259" key="11">
    <source>
        <dbReference type="PROSITE" id="PS50188"/>
    </source>
</evidence>
<evidence type="ECO:0000256" key="6">
    <source>
        <dbReference type="PROSITE-ProRule" id="PRU00024"/>
    </source>
</evidence>
<feature type="domain" description="B30.2/SPRY" evidence="11">
    <location>
        <begin position="345"/>
        <end position="542"/>
    </location>
</feature>
<dbReference type="SUPFAM" id="SSF57850">
    <property type="entry name" value="RING/U-box"/>
    <property type="match status" value="1"/>
</dbReference>
<dbReference type="SUPFAM" id="SSF49899">
    <property type="entry name" value="Concanavalin A-like lectins/glucanases"/>
    <property type="match status" value="1"/>
</dbReference>
<dbReference type="SUPFAM" id="SSF57845">
    <property type="entry name" value="B-box zinc-binding domain"/>
    <property type="match status" value="1"/>
</dbReference>